<gene>
    <name evidence="1" type="ORF">NP493_17g06000</name>
</gene>
<comment type="caution">
    <text evidence="1">The sequence shown here is derived from an EMBL/GenBank/DDBJ whole genome shotgun (WGS) entry which is preliminary data.</text>
</comment>
<evidence type="ECO:0000313" key="1">
    <source>
        <dbReference type="EMBL" id="KAK2193100.1"/>
    </source>
</evidence>
<evidence type="ECO:0000313" key="2">
    <source>
        <dbReference type="Proteomes" id="UP001209878"/>
    </source>
</evidence>
<protein>
    <submittedName>
        <fullName evidence="1">Uncharacterized protein</fullName>
    </submittedName>
</protein>
<dbReference type="EMBL" id="JAODUO010000017">
    <property type="protein sequence ID" value="KAK2193100.1"/>
    <property type="molecule type" value="Genomic_DNA"/>
</dbReference>
<reference evidence="1" key="1">
    <citation type="journal article" date="2023" name="Mol. Biol. Evol.">
        <title>Third-Generation Sequencing Reveals the Adaptive Role of the Epigenome in Three Deep-Sea Polychaetes.</title>
        <authorList>
            <person name="Perez M."/>
            <person name="Aroh O."/>
            <person name="Sun Y."/>
            <person name="Lan Y."/>
            <person name="Juniper S.K."/>
            <person name="Young C.R."/>
            <person name="Angers B."/>
            <person name="Qian P.Y."/>
        </authorList>
    </citation>
    <scope>NUCLEOTIDE SEQUENCE</scope>
    <source>
        <strain evidence="1">R07B-5</strain>
    </source>
</reference>
<accession>A0AAD9PE34</accession>
<proteinExistence type="predicted"/>
<name>A0AAD9PE34_RIDPI</name>
<keyword evidence="2" id="KW-1185">Reference proteome</keyword>
<dbReference type="Proteomes" id="UP001209878">
    <property type="component" value="Unassembled WGS sequence"/>
</dbReference>
<sequence>MQDKIIASHTCFGGHMDVNCSASLQTLDVSDDLKWTTNTHVTPFTLTFEA</sequence>
<dbReference type="AlphaFoldDB" id="A0AAD9PE34"/>
<organism evidence="1 2">
    <name type="scientific">Ridgeia piscesae</name>
    <name type="common">Tubeworm</name>
    <dbReference type="NCBI Taxonomy" id="27915"/>
    <lineage>
        <taxon>Eukaryota</taxon>
        <taxon>Metazoa</taxon>
        <taxon>Spiralia</taxon>
        <taxon>Lophotrochozoa</taxon>
        <taxon>Annelida</taxon>
        <taxon>Polychaeta</taxon>
        <taxon>Sedentaria</taxon>
        <taxon>Canalipalpata</taxon>
        <taxon>Sabellida</taxon>
        <taxon>Siboglinidae</taxon>
        <taxon>Ridgeia</taxon>
    </lineage>
</organism>